<proteinExistence type="predicted"/>
<feature type="transmembrane region" description="Helical" evidence="1">
    <location>
        <begin position="197"/>
        <end position="222"/>
    </location>
</feature>
<dbReference type="OrthoDB" id="183980at2"/>
<feature type="transmembrane region" description="Helical" evidence="1">
    <location>
        <begin position="351"/>
        <end position="381"/>
    </location>
</feature>
<keyword evidence="3" id="KW-1185">Reference proteome</keyword>
<comment type="caution">
    <text evidence="2">The sequence shown here is derived from an EMBL/GenBank/DDBJ whole genome shotgun (WGS) entry which is preliminary data.</text>
</comment>
<dbReference type="AlphaFoldDB" id="A0A317CJL1"/>
<keyword evidence="1" id="KW-0472">Membrane</keyword>
<keyword evidence="1" id="KW-0812">Transmembrane</keyword>
<evidence type="ECO:0000313" key="2">
    <source>
        <dbReference type="EMBL" id="PWQ98407.1"/>
    </source>
</evidence>
<evidence type="ECO:0000256" key="1">
    <source>
        <dbReference type="SAM" id="Phobius"/>
    </source>
</evidence>
<dbReference type="EMBL" id="QGKL01000012">
    <property type="protein sequence ID" value="PWQ98407.1"/>
    <property type="molecule type" value="Genomic_DNA"/>
</dbReference>
<sequence length="520" mass="60062">MQLESITANIRSRTPWEAIDLGFAMVREWWLLIYTPLALLLLTLITLLLIVIPYDYYWVSLIILWWLKPLYHRLILHIISRKLFGDTVEYASALRELPTLMTKTGLFSELTWRRFSMSRGFLLPIWQLEQLRSTPRKQRQQLLLNNVHTVAIWLNIAIFSFQFILTLSFFMLIWLFIPSEISADLGERIFSNRLDSIGYSVEIIAVTGFVLVMVFLEPFYIAASFAMYINRRTQLEAWDIEINFRKMANRFSLLDKTLPDKKLSTLAAIVLASALGLSTLQQPSYAEEVPLSNVVVTEQLSESRLAGDKSKSIIEEVMLQPDLAFEKMTPKWRLKDKSEEKEKNEIDPPSWLVSLGLIIASLLEYSLWLLVGAAIIALYIFRKHWLPLLVRVPEKEGVERPDILFGMDVRKESLPTDIPTAAKSLWNDSKHREALSVLYRGALVKLINDDQLALEHNHTEGDILRLSRPAITTPRYRYLADLTRHWVAIAYAHKTPSDEQITYLLDHWSSDFAVAAEAEQ</sequence>
<dbReference type="Proteomes" id="UP000245506">
    <property type="component" value="Unassembled WGS sequence"/>
</dbReference>
<feature type="transmembrane region" description="Helical" evidence="1">
    <location>
        <begin position="29"/>
        <end position="50"/>
    </location>
</feature>
<evidence type="ECO:0008006" key="4">
    <source>
        <dbReference type="Google" id="ProtNLM"/>
    </source>
</evidence>
<organism evidence="2 3">
    <name type="scientific">Leucothrix arctica</name>
    <dbReference type="NCBI Taxonomy" id="1481894"/>
    <lineage>
        <taxon>Bacteria</taxon>
        <taxon>Pseudomonadati</taxon>
        <taxon>Pseudomonadota</taxon>
        <taxon>Gammaproteobacteria</taxon>
        <taxon>Thiotrichales</taxon>
        <taxon>Thiotrichaceae</taxon>
        <taxon>Leucothrix</taxon>
    </lineage>
</organism>
<protein>
    <recommendedName>
        <fullName evidence="4">DUF4129 domain-containing protein</fullName>
    </recommendedName>
</protein>
<reference evidence="2 3" key="1">
    <citation type="submission" date="2018-05" db="EMBL/GenBank/DDBJ databases">
        <title>Leucothrix arctica sp. nov., isolated from Arctic seawater.</title>
        <authorList>
            <person name="Choi A."/>
            <person name="Baek K."/>
        </authorList>
    </citation>
    <scope>NUCLEOTIDE SEQUENCE [LARGE SCALE GENOMIC DNA]</scope>
    <source>
        <strain evidence="2 3">IMCC9719</strain>
    </source>
</reference>
<name>A0A317CJL1_9GAMM</name>
<keyword evidence="1" id="KW-1133">Transmembrane helix</keyword>
<gene>
    <name evidence="2" type="ORF">DKT75_04600</name>
</gene>
<evidence type="ECO:0000313" key="3">
    <source>
        <dbReference type="Proteomes" id="UP000245506"/>
    </source>
</evidence>
<feature type="transmembrane region" description="Helical" evidence="1">
    <location>
        <begin position="56"/>
        <end position="76"/>
    </location>
</feature>
<feature type="transmembrane region" description="Helical" evidence="1">
    <location>
        <begin position="150"/>
        <end position="177"/>
    </location>
</feature>
<dbReference type="RefSeq" id="WP_109822248.1">
    <property type="nucleotide sequence ID" value="NZ_QGKL01000012.1"/>
</dbReference>
<accession>A0A317CJL1</accession>